<dbReference type="RefSeq" id="WP_008983347.1">
    <property type="nucleotide sequence ID" value="NZ_AKKU01000001.1"/>
</dbReference>
<organism evidence="1 2">
    <name type="scientific">Alishewanella agri BL06</name>
    <dbReference type="NCBI Taxonomy" id="1195246"/>
    <lineage>
        <taxon>Bacteria</taxon>
        <taxon>Pseudomonadati</taxon>
        <taxon>Pseudomonadota</taxon>
        <taxon>Gammaproteobacteria</taxon>
        <taxon>Alteromonadales</taxon>
        <taxon>Alteromonadaceae</taxon>
        <taxon>Alishewanella</taxon>
    </lineage>
</organism>
<dbReference type="eggNOG" id="COG3011">
    <property type="taxonomic scope" value="Bacteria"/>
</dbReference>
<evidence type="ECO:0000313" key="2">
    <source>
        <dbReference type="Proteomes" id="UP000035062"/>
    </source>
</evidence>
<dbReference type="STRING" id="1195246.AGRI_01920"/>
<dbReference type="InterPro" id="IPR007263">
    <property type="entry name" value="DCC1-like"/>
</dbReference>
<dbReference type="AlphaFoldDB" id="I9P6C7"/>
<dbReference type="PANTHER" id="PTHR33639:SF2">
    <property type="entry name" value="DUF393 DOMAIN-CONTAINING PROTEIN"/>
    <property type="match status" value="1"/>
</dbReference>
<dbReference type="Pfam" id="PF04134">
    <property type="entry name" value="DCC1-like"/>
    <property type="match status" value="1"/>
</dbReference>
<dbReference type="PANTHER" id="PTHR33639">
    <property type="entry name" value="THIOL-DISULFIDE OXIDOREDUCTASE DCC"/>
    <property type="match status" value="1"/>
</dbReference>
<protein>
    <submittedName>
        <fullName evidence="1">Putative thiol-disulfide oxidoreductase DCC</fullName>
    </submittedName>
</protein>
<evidence type="ECO:0000313" key="1">
    <source>
        <dbReference type="EMBL" id="EIW90587.1"/>
    </source>
</evidence>
<accession>I9P6C7</accession>
<name>I9P6C7_9ALTE</name>
<dbReference type="GO" id="GO:0015035">
    <property type="term" value="F:protein-disulfide reductase activity"/>
    <property type="evidence" value="ECO:0007669"/>
    <property type="project" value="InterPro"/>
</dbReference>
<dbReference type="InterPro" id="IPR052927">
    <property type="entry name" value="DCC_oxidoreductase"/>
</dbReference>
<comment type="caution">
    <text evidence="1">The sequence shown here is derived from an EMBL/GenBank/DDBJ whole genome shotgun (WGS) entry which is preliminary data.</text>
</comment>
<sequence>MSPNADQQHIVIFDGVCYLCQGAVRFIIKRDPLARFVFAPLQSELAQQLLAEFPELSADTDSVLLIKQQRCYLYSDAALEIACDLSGFWPYCRVLRWIPRAWRDAAYKWLARHRYRLFGRSEVCMLPSAELKSRFIGL</sequence>
<dbReference type="PATRIC" id="fig|1195246.3.peg.377"/>
<keyword evidence="2" id="KW-1185">Reference proteome</keyword>
<dbReference type="Proteomes" id="UP000035062">
    <property type="component" value="Unassembled WGS sequence"/>
</dbReference>
<proteinExistence type="predicted"/>
<gene>
    <name evidence="1" type="ORF">AGRI_01920</name>
</gene>
<dbReference type="EMBL" id="AKKU01000001">
    <property type="protein sequence ID" value="EIW90587.1"/>
    <property type="molecule type" value="Genomic_DNA"/>
</dbReference>
<reference evidence="1 2" key="1">
    <citation type="journal article" date="2012" name="J. Bacteriol.">
        <title>Genome Sequence of Pectin-Degrading Alishewanella agri, Isolated from Landfill Soil.</title>
        <authorList>
            <person name="Kim J."/>
            <person name="Jung J."/>
            <person name="Sung J.S."/>
            <person name="Chun J."/>
            <person name="Park W."/>
        </authorList>
    </citation>
    <scope>NUCLEOTIDE SEQUENCE [LARGE SCALE GENOMIC DNA]</scope>
    <source>
        <strain evidence="1 2">BL06</strain>
    </source>
</reference>